<sequence>MAVKLFLTGATGYIGGDALYAINEAHPEFEFTLLVRNEDQAKQIGKQYPKARFVYGSLDSTDLIEKEAAVADIVVHTADSSDHVPSAQAIAKGLAAGHTAGHPGTWLHVCGTGLLMWYDEAHGRVGEAPAPGESYDDVADIDRIVSLPDAAFHRAVDKVVLSAAAAAAPAVRVAIVGPPTIYGVGRGPANRRSRQVYGLAAWTLQHGFAPVIGAGRAEWDNVHIHDVSDLLVRLVDAALDGARRADERLFGPRAYYFCETGAPHRWAEVAAWIAEEAHRQGYLEAAATRKVDPAEGPKDRSLGYNSKSVASRARTLLGWKPTGRSLKEEIPDVVAGEAEILGLKPRQ</sequence>
<organism evidence="2 3">
    <name type="scientific">Phyllachora maydis</name>
    <dbReference type="NCBI Taxonomy" id="1825666"/>
    <lineage>
        <taxon>Eukaryota</taxon>
        <taxon>Fungi</taxon>
        <taxon>Dikarya</taxon>
        <taxon>Ascomycota</taxon>
        <taxon>Pezizomycotina</taxon>
        <taxon>Sordariomycetes</taxon>
        <taxon>Sordariomycetidae</taxon>
        <taxon>Phyllachorales</taxon>
        <taxon>Phyllachoraceae</taxon>
        <taxon>Phyllachora</taxon>
    </lineage>
</organism>
<dbReference type="GO" id="GO:0005737">
    <property type="term" value="C:cytoplasm"/>
    <property type="evidence" value="ECO:0007669"/>
    <property type="project" value="TreeGrafter"/>
</dbReference>
<evidence type="ECO:0000313" key="3">
    <source>
        <dbReference type="Proteomes" id="UP001217918"/>
    </source>
</evidence>
<evidence type="ECO:0000259" key="1">
    <source>
        <dbReference type="Pfam" id="PF01370"/>
    </source>
</evidence>
<protein>
    <recommendedName>
        <fullName evidence="1">NAD-dependent epimerase/dehydratase domain-containing protein</fullName>
    </recommendedName>
</protein>
<dbReference type="EMBL" id="JAQQPM010000007">
    <property type="protein sequence ID" value="KAK2073962.1"/>
    <property type="molecule type" value="Genomic_DNA"/>
</dbReference>
<dbReference type="InterPro" id="IPR051783">
    <property type="entry name" value="NAD(P)-dependent_oxidoreduct"/>
</dbReference>
<evidence type="ECO:0000313" key="2">
    <source>
        <dbReference type="EMBL" id="KAK2073962.1"/>
    </source>
</evidence>
<name>A0AAD9IBS2_9PEZI</name>
<keyword evidence="3" id="KW-1185">Reference proteome</keyword>
<dbReference type="Pfam" id="PF01370">
    <property type="entry name" value="Epimerase"/>
    <property type="match status" value="1"/>
</dbReference>
<proteinExistence type="predicted"/>
<dbReference type="PANTHER" id="PTHR48079">
    <property type="entry name" value="PROTEIN YEEZ"/>
    <property type="match status" value="1"/>
</dbReference>
<dbReference type="AlphaFoldDB" id="A0AAD9IBS2"/>
<gene>
    <name evidence="2" type="ORF">P8C59_008199</name>
</gene>
<feature type="domain" description="NAD-dependent epimerase/dehydratase" evidence="1">
    <location>
        <begin position="6"/>
        <end position="237"/>
    </location>
</feature>
<comment type="caution">
    <text evidence="2">The sequence shown here is derived from an EMBL/GenBank/DDBJ whole genome shotgun (WGS) entry which is preliminary data.</text>
</comment>
<dbReference type="SUPFAM" id="SSF51735">
    <property type="entry name" value="NAD(P)-binding Rossmann-fold domains"/>
    <property type="match status" value="1"/>
</dbReference>
<dbReference type="Proteomes" id="UP001217918">
    <property type="component" value="Unassembled WGS sequence"/>
</dbReference>
<reference evidence="2" key="1">
    <citation type="journal article" date="2023" name="Mol. Plant Microbe Interact.">
        <title>Elucidating the Obligate Nature and Biological Capacity of an Invasive Fungal Corn Pathogen.</title>
        <authorList>
            <person name="MacCready J.S."/>
            <person name="Roggenkamp E.M."/>
            <person name="Gdanetz K."/>
            <person name="Chilvers M.I."/>
        </authorList>
    </citation>
    <scope>NUCLEOTIDE SEQUENCE</scope>
    <source>
        <strain evidence="2">PM02</strain>
    </source>
</reference>
<dbReference type="InterPro" id="IPR001509">
    <property type="entry name" value="Epimerase_deHydtase"/>
</dbReference>
<dbReference type="Gene3D" id="3.40.50.720">
    <property type="entry name" value="NAD(P)-binding Rossmann-like Domain"/>
    <property type="match status" value="1"/>
</dbReference>
<accession>A0AAD9IBS2</accession>
<dbReference type="PANTHER" id="PTHR48079:SF6">
    <property type="entry name" value="NAD(P)-BINDING DOMAIN-CONTAINING PROTEIN-RELATED"/>
    <property type="match status" value="1"/>
</dbReference>
<dbReference type="InterPro" id="IPR036291">
    <property type="entry name" value="NAD(P)-bd_dom_sf"/>
</dbReference>
<dbReference type="GO" id="GO:0004029">
    <property type="term" value="F:aldehyde dehydrogenase (NAD+) activity"/>
    <property type="evidence" value="ECO:0007669"/>
    <property type="project" value="TreeGrafter"/>
</dbReference>